<sequence length="170" mass="17586">MPAAAHRLKLFATIEGGTISGYAFFIGGGRPEGATIVIRDAAGTEVHREVTDGEGRFTWTPPAPGSFVVTVDAGDGHAADIRLGEERFGPTVSAPTTTMPTAQALPADTAAIEAAVDRAVARQIRPLLEAYDEAEGRVRFNDIVGGIGMIVGLAGAALWASSRRRGKGGS</sequence>
<dbReference type="GO" id="GO:0030246">
    <property type="term" value="F:carbohydrate binding"/>
    <property type="evidence" value="ECO:0007669"/>
    <property type="project" value="InterPro"/>
</dbReference>
<evidence type="ECO:0000256" key="1">
    <source>
        <dbReference type="SAM" id="Phobius"/>
    </source>
</evidence>
<keyword evidence="1" id="KW-0472">Membrane</keyword>
<evidence type="ECO:0000313" key="2">
    <source>
        <dbReference type="EMBL" id="PWR22992.1"/>
    </source>
</evidence>
<dbReference type="OrthoDB" id="8447011at2"/>
<protein>
    <submittedName>
        <fullName evidence="2">Cobalamin biosynthesis protein CbiM</fullName>
    </submittedName>
</protein>
<feature type="transmembrane region" description="Helical" evidence="1">
    <location>
        <begin position="143"/>
        <end position="160"/>
    </location>
</feature>
<keyword evidence="3" id="KW-1185">Reference proteome</keyword>
<evidence type="ECO:0000313" key="3">
    <source>
        <dbReference type="Proteomes" id="UP000245461"/>
    </source>
</evidence>
<dbReference type="SUPFAM" id="SSF49452">
    <property type="entry name" value="Starch-binding domain-like"/>
    <property type="match status" value="1"/>
</dbReference>
<keyword evidence="1" id="KW-1133">Transmembrane helix</keyword>
<comment type="caution">
    <text evidence="2">The sequence shown here is derived from an EMBL/GenBank/DDBJ whole genome shotgun (WGS) entry which is preliminary data.</text>
</comment>
<name>A0A317E8T7_9PROT</name>
<organism evidence="2 3">
    <name type="scientific">Zavarzinia aquatilis</name>
    <dbReference type="NCBI Taxonomy" id="2211142"/>
    <lineage>
        <taxon>Bacteria</taxon>
        <taxon>Pseudomonadati</taxon>
        <taxon>Pseudomonadota</taxon>
        <taxon>Alphaproteobacteria</taxon>
        <taxon>Rhodospirillales</taxon>
        <taxon>Zavarziniaceae</taxon>
        <taxon>Zavarzinia</taxon>
    </lineage>
</organism>
<reference evidence="2 3" key="1">
    <citation type="submission" date="2018-05" db="EMBL/GenBank/DDBJ databases">
        <title>Zavarzinia sp. HR-AS.</title>
        <authorList>
            <person name="Lee Y."/>
            <person name="Jeon C.O."/>
        </authorList>
    </citation>
    <scope>NUCLEOTIDE SEQUENCE [LARGE SCALE GENOMIC DNA]</scope>
    <source>
        <strain evidence="2 3">HR-AS</strain>
    </source>
</reference>
<dbReference type="Proteomes" id="UP000245461">
    <property type="component" value="Unassembled WGS sequence"/>
</dbReference>
<proteinExistence type="predicted"/>
<gene>
    <name evidence="2" type="ORF">DKG74_10595</name>
</gene>
<dbReference type="AlphaFoldDB" id="A0A317E8T7"/>
<accession>A0A317E8T7</accession>
<dbReference type="EMBL" id="QGLE01000005">
    <property type="protein sequence ID" value="PWR22992.1"/>
    <property type="molecule type" value="Genomic_DNA"/>
</dbReference>
<keyword evidence="1" id="KW-0812">Transmembrane</keyword>
<dbReference type="InterPro" id="IPR013784">
    <property type="entry name" value="Carb-bd-like_fold"/>
</dbReference>